<evidence type="ECO:0000256" key="5">
    <source>
        <dbReference type="ARBA" id="ARBA00022729"/>
    </source>
</evidence>
<organism evidence="11 12">
    <name type="scientific">Mytilus galloprovincialis</name>
    <name type="common">Mediterranean mussel</name>
    <dbReference type="NCBI Taxonomy" id="29158"/>
    <lineage>
        <taxon>Eukaryota</taxon>
        <taxon>Metazoa</taxon>
        <taxon>Spiralia</taxon>
        <taxon>Lophotrochozoa</taxon>
        <taxon>Mollusca</taxon>
        <taxon>Bivalvia</taxon>
        <taxon>Autobranchia</taxon>
        <taxon>Pteriomorphia</taxon>
        <taxon>Mytilida</taxon>
        <taxon>Mytiloidea</taxon>
        <taxon>Mytilidae</taxon>
        <taxon>Mytilinae</taxon>
        <taxon>Mytilus</taxon>
    </lineage>
</organism>
<evidence type="ECO:0000256" key="2">
    <source>
        <dbReference type="ARBA" id="ARBA00022525"/>
    </source>
</evidence>
<dbReference type="PROSITE" id="PS50092">
    <property type="entry name" value="TSP1"/>
    <property type="match status" value="4"/>
</dbReference>
<evidence type="ECO:0000256" key="8">
    <source>
        <dbReference type="ARBA" id="ARBA00023180"/>
    </source>
</evidence>
<dbReference type="Pfam" id="PF06468">
    <property type="entry name" value="Spond_N"/>
    <property type="match status" value="1"/>
</dbReference>
<feature type="domain" description="Spondin" evidence="10">
    <location>
        <begin position="1"/>
        <end position="58"/>
    </location>
</feature>
<dbReference type="InterPro" id="IPR044004">
    <property type="entry name" value="TSP1_spondin_dom"/>
</dbReference>
<reference evidence="11" key="1">
    <citation type="submission" date="2018-11" db="EMBL/GenBank/DDBJ databases">
        <authorList>
            <person name="Alioto T."/>
            <person name="Alioto T."/>
        </authorList>
    </citation>
    <scope>NUCLEOTIDE SEQUENCE</scope>
</reference>
<dbReference type="GO" id="GO:0046872">
    <property type="term" value="F:metal ion binding"/>
    <property type="evidence" value="ECO:0007669"/>
    <property type="project" value="UniProtKB-KW"/>
</dbReference>
<feature type="compositionally biased region" description="Basic residues" evidence="9">
    <location>
        <begin position="290"/>
        <end position="318"/>
    </location>
</feature>
<accession>A0A8B6E1V3</accession>
<protein>
    <recommendedName>
        <fullName evidence="10">Spondin domain-containing protein</fullName>
    </recommendedName>
</protein>
<evidence type="ECO:0000313" key="12">
    <source>
        <dbReference type="Proteomes" id="UP000596742"/>
    </source>
</evidence>
<comment type="subcellular location">
    <subcellularLocation>
        <location evidence="1">Secreted</location>
        <location evidence="1">Extracellular space</location>
        <location evidence="1">Extracellular matrix</location>
    </subcellularLocation>
</comment>
<dbReference type="GO" id="GO:0007155">
    <property type="term" value="P:cell adhesion"/>
    <property type="evidence" value="ECO:0007669"/>
    <property type="project" value="UniProtKB-KW"/>
</dbReference>
<dbReference type="AlphaFoldDB" id="A0A8B6E1V3"/>
<dbReference type="EMBL" id="UYJE01004411">
    <property type="protein sequence ID" value="VDI27811.1"/>
    <property type="molecule type" value="Genomic_DNA"/>
</dbReference>
<proteinExistence type="predicted"/>
<dbReference type="SMART" id="SM00209">
    <property type="entry name" value="TSP1"/>
    <property type="match status" value="4"/>
</dbReference>
<keyword evidence="7" id="KW-1015">Disulfide bond</keyword>
<dbReference type="Gene3D" id="2.60.40.2130">
    <property type="entry name" value="F-spondin domain"/>
    <property type="match status" value="1"/>
</dbReference>
<evidence type="ECO:0000256" key="3">
    <source>
        <dbReference type="ARBA" id="ARBA00022530"/>
    </source>
</evidence>
<dbReference type="InterPro" id="IPR036383">
    <property type="entry name" value="TSP1_rpt_sf"/>
</dbReference>
<evidence type="ECO:0000259" key="10">
    <source>
        <dbReference type="PROSITE" id="PS51020"/>
    </source>
</evidence>
<keyword evidence="6" id="KW-0130">Cell adhesion</keyword>
<dbReference type="Gene3D" id="2.20.100.10">
    <property type="entry name" value="Thrombospondin type-1 (TSP1) repeat"/>
    <property type="match status" value="4"/>
</dbReference>
<keyword evidence="8" id="KW-0325">Glycoprotein</keyword>
<evidence type="ECO:0000256" key="9">
    <source>
        <dbReference type="SAM" id="MobiDB-lite"/>
    </source>
</evidence>
<dbReference type="InterPro" id="IPR038678">
    <property type="entry name" value="Spondin_N_sf"/>
</dbReference>
<evidence type="ECO:0000256" key="6">
    <source>
        <dbReference type="ARBA" id="ARBA00022889"/>
    </source>
</evidence>
<dbReference type="SUPFAM" id="SSF82895">
    <property type="entry name" value="TSP-1 type 1 repeat"/>
    <property type="match status" value="4"/>
</dbReference>
<dbReference type="Pfam" id="PF00090">
    <property type="entry name" value="TSP_1"/>
    <property type="match status" value="2"/>
</dbReference>
<dbReference type="PANTHER" id="PTHR11311">
    <property type="entry name" value="SPONDIN"/>
    <property type="match status" value="1"/>
</dbReference>
<evidence type="ECO:0000256" key="4">
    <source>
        <dbReference type="ARBA" id="ARBA00022723"/>
    </source>
</evidence>
<dbReference type="InterPro" id="IPR051418">
    <property type="entry name" value="Spondin/Thrombospondin_T1"/>
</dbReference>
<evidence type="ECO:0000256" key="1">
    <source>
        <dbReference type="ARBA" id="ARBA00004498"/>
    </source>
</evidence>
<dbReference type="PROSITE" id="PS51020">
    <property type="entry name" value="SPONDIN"/>
    <property type="match status" value="1"/>
</dbReference>
<keyword evidence="2" id="KW-0964">Secreted</keyword>
<dbReference type="PANTHER" id="PTHR11311:SF16">
    <property type="entry name" value="SPONDIN-1"/>
    <property type="match status" value="1"/>
</dbReference>
<feature type="region of interest" description="Disordered" evidence="9">
    <location>
        <begin position="279"/>
        <end position="324"/>
    </location>
</feature>
<keyword evidence="3" id="KW-0272">Extracellular matrix</keyword>
<evidence type="ECO:0000313" key="11">
    <source>
        <dbReference type="EMBL" id="VDI27811.1"/>
    </source>
</evidence>
<comment type="caution">
    <text evidence="11">The sequence shown here is derived from an EMBL/GenBank/DDBJ whole genome shotgun (WGS) entry which is preliminary data.</text>
</comment>
<dbReference type="GO" id="GO:0031012">
    <property type="term" value="C:extracellular matrix"/>
    <property type="evidence" value="ECO:0007669"/>
    <property type="project" value="TreeGrafter"/>
</dbReference>
<feature type="non-terminal residue" evidence="11">
    <location>
        <position position="1"/>
    </location>
</feature>
<gene>
    <name evidence="11" type="ORF">MGAL_10B032086</name>
</gene>
<dbReference type="Proteomes" id="UP000596742">
    <property type="component" value="Unassembled WGS sequence"/>
</dbReference>
<evidence type="ECO:0000256" key="7">
    <source>
        <dbReference type="ARBA" id="ARBA00023157"/>
    </source>
</evidence>
<sequence>VSKLNMCRADCKWEDEISIDLYPWDAGTDSGLSYFSHNIETDPPENIHKISNSYPNHAESPFYGKQKIRPMAKIVFTKTKEVCKNGDTEDSSEDTSATDLIEMMKKKMMMKKKIEQEKCATSDWTEWTDCNTPCGVGSIERRRFLRNPQIQPSICGIDLTETKSCLGNCKKDRVQKELPDDFVVRHDPIRKVDDICAITPWSDWSPCSVTCGIGIREKWRMFLRKSNLTDNCGLHLMEKDVCVGKIKDCKLAQKMKNFTEKVDPRLNSVIVEELMIPKKKDKMSDDESKRKKKEKRKNKKKQKRKNKNNRFRKNKRTKHDPSLGPAINCKVTEWSDWSRCSVTCGRGLVTKSRKVITKDSNGGKPCPRKLMRKKKCKSPKCPIDCQVGEWGPWSPCSQSCGDNAVQKRRRKILKKPRRGGMDCPSHRQKRRCVVPMCPKADVRS</sequence>
<name>A0A8B6E1V3_MYTGA</name>
<dbReference type="Pfam" id="PF19028">
    <property type="entry name" value="TSP1_spondin"/>
    <property type="match status" value="2"/>
</dbReference>
<keyword evidence="12" id="KW-1185">Reference proteome</keyword>
<dbReference type="InterPro" id="IPR000884">
    <property type="entry name" value="TSP1_rpt"/>
</dbReference>
<keyword evidence="4" id="KW-0479">Metal-binding</keyword>
<dbReference type="InterPro" id="IPR009465">
    <property type="entry name" value="Spondin_N"/>
</dbReference>
<keyword evidence="5" id="KW-0732">Signal</keyword>
<feature type="compositionally biased region" description="Basic and acidic residues" evidence="9">
    <location>
        <begin position="279"/>
        <end position="289"/>
    </location>
</feature>